<dbReference type="InterPro" id="IPR019323">
    <property type="entry name" value="ELKS/CAST"/>
</dbReference>
<feature type="region of interest" description="Disordered" evidence="10">
    <location>
        <begin position="92"/>
        <end position="203"/>
    </location>
</feature>
<dbReference type="Pfam" id="PF00850">
    <property type="entry name" value="Hist_deacetyl"/>
    <property type="match status" value="1"/>
</dbReference>
<organism evidence="12 14">
    <name type="scientific">Didymodactylos carnosus</name>
    <dbReference type="NCBI Taxonomy" id="1234261"/>
    <lineage>
        <taxon>Eukaryota</taxon>
        <taxon>Metazoa</taxon>
        <taxon>Spiralia</taxon>
        <taxon>Gnathifera</taxon>
        <taxon>Rotifera</taxon>
        <taxon>Eurotatoria</taxon>
        <taxon>Bdelloidea</taxon>
        <taxon>Philodinida</taxon>
        <taxon>Philodinidae</taxon>
        <taxon>Didymodactylos</taxon>
    </lineage>
</organism>
<evidence type="ECO:0000256" key="9">
    <source>
        <dbReference type="SAM" id="Coils"/>
    </source>
</evidence>
<evidence type="ECO:0000256" key="5">
    <source>
        <dbReference type="ARBA" id="ARBA00023054"/>
    </source>
</evidence>
<keyword evidence="3" id="KW-0597">Phosphoprotein</keyword>
<feature type="domain" description="Histone deacetylase" evidence="11">
    <location>
        <begin position="955"/>
        <end position="1099"/>
    </location>
</feature>
<comment type="subcellular location">
    <subcellularLocation>
        <location evidence="1">Cytoplasm</location>
        <location evidence="1">Cytoskeleton</location>
    </subcellularLocation>
    <subcellularLocation>
        <location evidence="8">Presynapse</location>
    </subcellularLocation>
</comment>
<evidence type="ECO:0000256" key="6">
    <source>
        <dbReference type="ARBA" id="ARBA00023212"/>
    </source>
</evidence>
<dbReference type="PANTHER" id="PTHR18861">
    <property type="entry name" value="ELKS/RAB6-INTERACTING/CAST PROTEIN"/>
    <property type="match status" value="1"/>
</dbReference>
<dbReference type="EMBL" id="CAJNOQ010000326">
    <property type="protein sequence ID" value="CAF0787834.1"/>
    <property type="molecule type" value="Genomic_DNA"/>
</dbReference>
<dbReference type="InterPro" id="IPR003084">
    <property type="entry name" value="HDAC_I/II"/>
</dbReference>
<dbReference type="Pfam" id="PF10174">
    <property type="entry name" value="Cast"/>
    <property type="match status" value="1"/>
</dbReference>
<evidence type="ECO:0000256" key="1">
    <source>
        <dbReference type="ARBA" id="ARBA00004245"/>
    </source>
</evidence>
<dbReference type="InterPro" id="IPR023696">
    <property type="entry name" value="Ureohydrolase_dom_sf"/>
</dbReference>
<feature type="coiled-coil region" evidence="9">
    <location>
        <begin position="534"/>
        <end position="638"/>
    </location>
</feature>
<proteinExistence type="predicted"/>
<evidence type="ECO:0000313" key="13">
    <source>
        <dbReference type="EMBL" id="CAF3571866.1"/>
    </source>
</evidence>
<keyword evidence="2" id="KW-0963">Cytoplasm</keyword>
<feature type="compositionally biased region" description="Low complexity" evidence="10">
    <location>
        <begin position="179"/>
        <end position="193"/>
    </location>
</feature>
<keyword evidence="6" id="KW-0206">Cytoskeleton</keyword>
<feature type="compositionally biased region" description="Polar residues" evidence="10">
    <location>
        <begin position="92"/>
        <end position="104"/>
    </location>
</feature>
<dbReference type="SUPFAM" id="SSF52768">
    <property type="entry name" value="Arginase/deacetylase"/>
    <property type="match status" value="1"/>
</dbReference>
<dbReference type="GO" id="GO:0048788">
    <property type="term" value="C:cytoskeleton of presynaptic active zone"/>
    <property type="evidence" value="ECO:0007669"/>
    <property type="project" value="TreeGrafter"/>
</dbReference>
<evidence type="ECO:0000256" key="4">
    <source>
        <dbReference type="ARBA" id="ARBA00023018"/>
    </source>
</evidence>
<keyword evidence="4" id="KW-0770">Synapse</keyword>
<dbReference type="PRINTS" id="PR01271">
    <property type="entry name" value="HISDACETLASE"/>
</dbReference>
<dbReference type="Proteomes" id="UP000663829">
    <property type="component" value="Unassembled WGS sequence"/>
</dbReference>
<evidence type="ECO:0000256" key="10">
    <source>
        <dbReference type="SAM" id="MobiDB-lite"/>
    </source>
</evidence>
<evidence type="ECO:0000313" key="12">
    <source>
        <dbReference type="EMBL" id="CAF0787834.1"/>
    </source>
</evidence>
<keyword evidence="7" id="KW-0966">Cell projection</keyword>
<dbReference type="GO" id="GO:0030424">
    <property type="term" value="C:axon"/>
    <property type="evidence" value="ECO:0007669"/>
    <property type="project" value="UniProtKB-SubCell"/>
</dbReference>
<dbReference type="InterPro" id="IPR037138">
    <property type="entry name" value="His_deacetylse_dom_sf"/>
</dbReference>
<evidence type="ECO:0000256" key="7">
    <source>
        <dbReference type="ARBA" id="ARBA00023273"/>
    </source>
</evidence>
<sequence length="1581" mass="185297">MSAILSDTDNFQRQPNGLTYLPYNDIIDDNPFLDNGISEEISKLSNIPLLIVENNQNTYSHNLPQTDIPSLSSNHSISSIITDNNNNALSVQTSNSLGDLSSTPLLDGGGCPPLESPTPSSTVEHPIQQSRSFPSTSSTTTTTDSLSTSSSHSSSDQKKTNYILIEPSLEITSEDQQDKQQQQVLPPVIKSKAPSPPSSKCDIITQKSLPQNSTGDYQQQQECFLPTRSSYYEPQKDEINEMVYSSVETRIATPPRRREISHRHGSADRLYHLEREQQRQSEYMNRSSSSAFYPLNYANVRRTTTFSGGGTHYNEQQQQMIINSLEHELHLTKEQLNSTIRSIKTYWSPELKKERLIRKDEQLKRSKQADNQDFYVQTLETQLHQLHDELEQYRQHRCPVQGSIVHQQHQDVVQATDQTSLIETLKNNEKNLKDKLDQFHNDIHVKENECTTLKAKVDTYESKERDLQHYITILKESIMIKDQQVTMVQSEVNDLRTRLKEKDSVIESKNLKIQSTRLERQQSDADLIESKQQLDIKDRKINLLNRKIENLEEQVKDKVSQIANTRAKLTNTYQTQQNQLFNSTLMPHLEQTLQDKERQIEKLREQKHTLDVEHQDELEQIQKILNDTREKLEQKEKDYYEGQSQIIELKEQLNNTKSQLTRRELLLQTLEGSLNDKYEEYKKRFNKEQQTRQQQQTTQDRKDLEKLILENKTLQEQLQTFELERNQTQREIEWMQLELNETKIKEENIEQQQEQEQEEQMKKQQQRIEELEEAVRESLQITTEREYAMAQQRRKLENLEKQIKTLQTEVDRLREENHEQRHLLTQCHHDLNERKKDYEARIEEHIKQLDNAFISQQEKLLGELSEKDSQIADLEMDPQAHRIQINKLNGEKHQLHNQLKELTEIRMKIIQNHMAAKELDEKEHSLSYPPMKDVIYITCPKLHECLNNIPQIQKRSYLVDGLVSAYNLTKSMKLVSPLCASEKDLLTAHDLDYLNFLNLIGTIDDNDQEPYRDEMNYYKLGYECPSFPQLASYCKWIGGASLTAAKVLSSQQTQIAINWFGGWHHAKRSEASGYCYINDIVIAITELRRKFDRICCIDLVSNYQYVKNVNLSNELPFEIVKFYCDHIIPSLSSNIYRLKLGGEQCNYIFFNYSHLLKSLINLTSLTLVKINTNVIFQLLSAKQFLQLIEFNVTIDENANDIAPHVLKYIFSDQNRLEICRLNCINVHQCLKSPLDNIQIRSQLNIRQLSIDLRDQRLLFILLKNLPLLEHVHADVVNLYLVNQNGEYTSEMCPSLKSFSLNVQNGLVYFNDLVMYTKNFENITHFSLNVTVDPLSNSPMIDGHCLKDQLLVYLPKLKQFYFHIQFNMYNQLIEQNDLISTFKTDYWVKEHQWKVGCHTRNDIRDMYSYFIYSLPYRFKIFPLVFPGIINSTTNFESNVNSWSSIQCIKPLQSINIPLMQMLNDKFLQLTEIHFIGYCYIENLDDFLLTFKRIHTLVFRRIYGPYASFIKHFLIRTPKLQTLIIIKDHLMEIIDDQQLLTIFKRITMLDIITHIDTMSLKKIVHVFTNVDQLQLEKLKDLAL</sequence>
<dbReference type="EMBL" id="CAJOBC010000326">
    <property type="protein sequence ID" value="CAF3571866.1"/>
    <property type="molecule type" value="Genomic_DNA"/>
</dbReference>
<dbReference type="GO" id="GO:0007274">
    <property type="term" value="P:neuromuscular synaptic transmission"/>
    <property type="evidence" value="ECO:0007669"/>
    <property type="project" value="TreeGrafter"/>
</dbReference>
<name>A0A813RPI0_9BILA</name>
<dbReference type="InterPro" id="IPR023801">
    <property type="entry name" value="His_deacetylse_dom"/>
</dbReference>
<dbReference type="GO" id="GO:0098882">
    <property type="term" value="F:structural constituent of presynaptic active zone"/>
    <property type="evidence" value="ECO:0007669"/>
    <property type="project" value="TreeGrafter"/>
</dbReference>
<evidence type="ECO:0000313" key="14">
    <source>
        <dbReference type="Proteomes" id="UP000663829"/>
    </source>
</evidence>
<comment type="caution">
    <text evidence="12">The sequence shown here is derived from an EMBL/GenBank/DDBJ whole genome shotgun (WGS) entry which is preliminary data.</text>
</comment>
<feature type="coiled-coil region" evidence="9">
    <location>
        <begin position="678"/>
        <end position="848"/>
    </location>
</feature>
<gene>
    <name evidence="12" type="ORF">GPM918_LOCUS2835</name>
    <name evidence="13" type="ORF">SRO942_LOCUS2835</name>
</gene>
<keyword evidence="14" id="KW-1185">Reference proteome</keyword>
<dbReference type="GO" id="GO:0004407">
    <property type="term" value="F:histone deacetylase activity"/>
    <property type="evidence" value="ECO:0007669"/>
    <property type="project" value="InterPro"/>
</dbReference>
<reference evidence="12" key="1">
    <citation type="submission" date="2021-02" db="EMBL/GenBank/DDBJ databases">
        <authorList>
            <person name="Nowell W R."/>
        </authorList>
    </citation>
    <scope>NUCLEOTIDE SEQUENCE</scope>
</reference>
<feature type="compositionally biased region" description="Low complexity" evidence="10">
    <location>
        <begin position="130"/>
        <end position="154"/>
    </location>
</feature>
<feature type="compositionally biased region" description="Polar residues" evidence="10">
    <location>
        <begin position="117"/>
        <end position="129"/>
    </location>
</feature>
<evidence type="ECO:0000256" key="8">
    <source>
        <dbReference type="ARBA" id="ARBA00034106"/>
    </source>
</evidence>
<feature type="coiled-coil region" evidence="9">
    <location>
        <begin position="422"/>
        <end position="449"/>
    </location>
</feature>
<evidence type="ECO:0000256" key="3">
    <source>
        <dbReference type="ARBA" id="ARBA00022553"/>
    </source>
</evidence>
<accession>A0A813RPI0</accession>
<dbReference type="Proteomes" id="UP000681722">
    <property type="component" value="Unassembled WGS sequence"/>
</dbReference>
<dbReference type="Gene3D" id="3.40.800.20">
    <property type="entry name" value="Histone deacetylase domain"/>
    <property type="match status" value="1"/>
</dbReference>
<dbReference type="OrthoDB" id="2019763at2759"/>
<protein>
    <recommendedName>
        <fullName evidence="11">Histone deacetylase domain-containing protein</fullName>
    </recommendedName>
</protein>
<dbReference type="GO" id="GO:0048167">
    <property type="term" value="P:regulation of synaptic plasticity"/>
    <property type="evidence" value="ECO:0007669"/>
    <property type="project" value="TreeGrafter"/>
</dbReference>
<dbReference type="PANTHER" id="PTHR18861:SF0">
    <property type="entry name" value="BRUCHPILOT, ISOFORM J"/>
    <property type="match status" value="1"/>
</dbReference>
<keyword evidence="5 9" id="KW-0175">Coiled coil</keyword>
<evidence type="ECO:0000259" key="11">
    <source>
        <dbReference type="Pfam" id="PF00850"/>
    </source>
</evidence>
<evidence type="ECO:0000256" key="2">
    <source>
        <dbReference type="ARBA" id="ARBA00022490"/>
    </source>
</evidence>